<organism evidence="1 2">
    <name type="scientific">Macrostomum lignano</name>
    <dbReference type="NCBI Taxonomy" id="282301"/>
    <lineage>
        <taxon>Eukaryota</taxon>
        <taxon>Metazoa</taxon>
        <taxon>Spiralia</taxon>
        <taxon>Lophotrochozoa</taxon>
        <taxon>Platyhelminthes</taxon>
        <taxon>Rhabditophora</taxon>
        <taxon>Macrostomorpha</taxon>
        <taxon>Macrostomida</taxon>
        <taxon>Macrostomidae</taxon>
        <taxon>Macrostomum</taxon>
    </lineage>
</organism>
<dbReference type="AlphaFoldDB" id="A0A1I8JNS4"/>
<sequence length="268" mass="29924">SQRSKRLWTSRRVSFASTQSWRGNFTHGRTVNQQQLGSPVRPACREPYVEAASVRAAGLAPGGGWRRSRRLKREFRFRVGCACGREREKSFGMALGYWKLFAKVSVKLATQSAAIRELPPPLNGRPNSDPLVATATATVGNRCSFRQLPARRASDSSRCNRHRGEASVVEVDTSGAACWAFWQHPVFNRARIVAMLCVGAAFGCRRYLSELSGLVDTTRMSVSISGHGDCHLRQCHFGGIGTLDTCFTGKRHLYQCVRFANHKQRCFW</sequence>
<accession>A0A1I8JNS4</accession>
<evidence type="ECO:0000313" key="2">
    <source>
        <dbReference type="WBParaSite" id="snap_masked-unitig_26002-processed-gene-0.0-mRNA-1"/>
    </source>
</evidence>
<reference evidence="2" key="1">
    <citation type="submission" date="2016-11" db="UniProtKB">
        <authorList>
            <consortium name="WormBaseParasite"/>
        </authorList>
    </citation>
    <scope>IDENTIFICATION</scope>
</reference>
<dbReference type="WBParaSite" id="snap_masked-unitig_26002-processed-gene-0.0-mRNA-1">
    <property type="protein sequence ID" value="snap_masked-unitig_26002-processed-gene-0.0-mRNA-1"/>
    <property type="gene ID" value="snap_masked-unitig_26002-processed-gene-0.0"/>
</dbReference>
<name>A0A1I8JNS4_9PLAT</name>
<dbReference type="Proteomes" id="UP000095280">
    <property type="component" value="Unplaced"/>
</dbReference>
<keyword evidence="1" id="KW-1185">Reference proteome</keyword>
<protein>
    <submittedName>
        <fullName evidence="2">Secreted protein</fullName>
    </submittedName>
</protein>
<evidence type="ECO:0000313" key="1">
    <source>
        <dbReference type="Proteomes" id="UP000095280"/>
    </source>
</evidence>
<proteinExistence type="predicted"/>